<organism evidence="1 2">
    <name type="scientific">Mucilaginibacter lappiensis</name>
    <dbReference type="NCBI Taxonomy" id="354630"/>
    <lineage>
        <taxon>Bacteria</taxon>
        <taxon>Pseudomonadati</taxon>
        <taxon>Bacteroidota</taxon>
        <taxon>Sphingobacteriia</taxon>
        <taxon>Sphingobacteriales</taxon>
        <taxon>Sphingobacteriaceae</taxon>
        <taxon>Mucilaginibacter</taxon>
    </lineage>
</organism>
<gene>
    <name evidence="1" type="ORF">HDF22_004773</name>
</gene>
<evidence type="ECO:0000313" key="2">
    <source>
        <dbReference type="Proteomes" id="UP000548326"/>
    </source>
</evidence>
<proteinExistence type="predicted"/>
<protein>
    <submittedName>
        <fullName evidence="1">Uncharacterized protein</fullName>
    </submittedName>
</protein>
<dbReference type="Proteomes" id="UP000548326">
    <property type="component" value="Unassembled WGS sequence"/>
</dbReference>
<evidence type="ECO:0000313" key="1">
    <source>
        <dbReference type="EMBL" id="MBB6130630.1"/>
    </source>
</evidence>
<accession>A0A841JI68</accession>
<reference evidence="1 2" key="1">
    <citation type="submission" date="2020-08" db="EMBL/GenBank/DDBJ databases">
        <title>Genomic Encyclopedia of Type Strains, Phase IV (KMG-V): Genome sequencing to study the core and pangenomes of soil and plant-associated prokaryotes.</title>
        <authorList>
            <person name="Whitman W."/>
        </authorList>
    </citation>
    <scope>NUCLEOTIDE SEQUENCE [LARGE SCALE GENOMIC DNA]</scope>
    <source>
        <strain evidence="1 2">MP601</strain>
    </source>
</reference>
<name>A0A841JI68_9SPHI</name>
<sequence length="122" mass="14524">MNINSRPRLKTRQFSTLHIEILEQLLVSGKSNRDLNQSFGYTKRSHCVVDHSRKVMHKLLALEKLSREDNKDRVIYPRTYKFWWKGLLDRHRQALLKNAIAPAYYEDACTSKFENEQKLLCM</sequence>
<dbReference type="AlphaFoldDB" id="A0A841JI68"/>
<comment type="caution">
    <text evidence="1">The sequence shown here is derived from an EMBL/GenBank/DDBJ whole genome shotgun (WGS) entry which is preliminary data.</text>
</comment>
<dbReference type="EMBL" id="JACHCA010000016">
    <property type="protein sequence ID" value="MBB6130630.1"/>
    <property type="molecule type" value="Genomic_DNA"/>
</dbReference>
<dbReference type="RefSeq" id="WP_183589356.1">
    <property type="nucleotide sequence ID" value="NZ_JACHCA010000016.1"/>
</dbReference>